<protein>
    <submittedName>
        <fullName evidence="1">Uncharacterized protein</fullName>
    </submittedName>
</protein>
<evidence type="ECO:0000313" key="1">
    <source>
        <dbReference type="EMBL" id="KAF5191377.1"/>
    </source>
</evidence>
<sequence>MSQLSSNLIGIFRMQTGPKKMLALCVTNDESDVVVDAVALDGLHTSKNNSFVSNNKLAGIL</sequence>
<gene>
    <name evidence="1" type="ORF">FRX31_019038</name>
</gene>
<comment type="caution">
    <text evidence="1">The sequence shown here is derived from an EMBL/GenBank/DDBJ whole genome shotgun (WGS) entry which is preliminary data.</text>
</comment>
<name>A0A7J6W354_THATH</name>
<reference evidence="1 2" key="1">
    <citation type="submission" date="2020-06" db="EMBL/GenBank/DDBJ databases">
        <title>Transcriptomic and genomic resources for Thalictrum thalictroides and T. hernandezii: Facilitating candidate gene discovery in an emerging model plant lineage.</title>
        <authorList>
            <person name="Arias T."/>
            <person name="Riano-Pachon D.M."/>
            <person name="Di Stilio V.S."/>
        </authorList>
    </citation>
    <scope>NUCLEOTIDE SEQUENCE [LARGE SCALE GENOMIC DNA]</scope>
    <source>
        <strain evidence="2">cv. WT478/WT964</strain>
        <tissue evidence="1">Leaves</tissue>
    </source>
</reference>
<proteinExistence type="predicted"/>
<accession>A0A7J6W354</accession>
<dbReference type="EMBL" id="JABWDY010022882">
    <property type="protein sequence ID" value="KAF5191377.1"/>
    <property type="molecule type" value="Genomic_DNA"/>
</dbReference>
<dbReference type="Proteomes" id="UP000554482">
    <property type="component" value="Unassembled WGS sequence"/>
</dbReference>
<keyword evidence="2" id="KW-1185">Reference proteome</keyword>
<dbReference type="AlphaFoldDB" id="A0A7J6W354"/>
<evidence type="ECO:0000313" key="2">
    <source>
        <dbReference type="Proteomes" id="UP000554482"/>
    </source>
</evidence>
<organism evidence="1 2">
    <name type="scientific">Thalictrum thalictroides</name>
    <name type="common">Rue-anemone</name>
    <name type="synonym">Anemone thalictroides</name>
    <dbReference type="NCBI Taxonomy" id="46969"/>
    <lineage>
        <taxon>Eukaryota</taxon>
        <taxon>Viridiplantae</taxon>
        <taxon>Streptophyta</taxon>
        <taxon>Embryophyta</taxon>
        <taxon>Tracheophyta</taxon>
        <taxon>Spermatophyta</taxon>
        <taxon>Magnoliopsida</taxon>
        <taxon>Ranunculales</taxon>
        <taxon>Ranunculaceae</taxon>
        <taxon>Thalictroideae</taxon>
        <taxon>Thalictrum</taxon>
    </lineage>
</organism>